<dbReference type="AlphaFoldDB" id="A0A9P4GVQ1"/>
<accession>A0A9P4GVQ1</accession>
<keyword evidence="2" id="KW-0472">Membrane</keyword>
<proteinExistence type="predicted"/>
<feature type="transmembrane region" description="Helical" evidence="2">
    <location>
        <begin position="394"/>
        <end position="411"/>
    </location>
</feature>
<keyword evidence="2" id="KW-0812">Transmembrane</keyword>
<dbReference type="Proteomes" id="UP000800039">
    <property type="component" value="Unassembled WGS sequence"/>
</dbReference>
<evidence type="ECO:0000313" key="4">
    <source>
        <dbReference type="EMBL" id="KAF1852235.1"/>
    </source>
</evidence>
<feature type="transmembrane region" description="Helical" evidence="2">
    <location>
        <begin position="369"/>
        <end position="388"/>
    </location>
</feature>
<dbReference type="PANTHER" id="PTHR34814:SF2">
    <property type="entry name" value="DUF3533 DOMAIN-CONTAINING PROTEIN"/>
    <property type="match status" value="1"/>
</dbReference>
<dbReference type="OrthoDB" id="2140105at2759"/>
<keyword evidence="5" id="KW-1185">Reference proteome</keyword>
<feature type="domain" description="DUF3533" evidence="3">
    <location>
        <begin position="132"/>
        <end position="498"/>
    </location>
</feature>
<gene>
    <name evidence="4" type="ORF">K460DRAFT_392341</name>
</gene>
<keyword evidence="2" id="KW-1133">Transmembrane helix</keyword>
<feature type="compositionally biased region" description="Pro residues" evidence="1">
    <location>
        <begin position="83"/>
        <end position="93"/>
    </location>
</feature>
<dbReference type="PANTHER" id="PTHR34814">
    <property type="entry name" value="NITROSOGUANIDINE RESISTANCE PROTEIN SNG1"/>
    <property type="match status" value="1"/>
</dbReference>
<evidence type="ECO:0000259" key="3">
    <source>
        <dbReference type="Pfam" id="PF12051"/>
    </source>
</evidence>
<evidence type="ECO:0000313" key="5">
    <source>
        <dbReference type="Proteomes" id="UP000800039"/>
    </source>
</evidence>
<dbReference type="InterPro" id="IPR053001">
    <property type="entry name" value="MNNG_permease-like"/>
</dbReference>
<sequence>MSRRDNPLAGVGIFRTPHWHPLPIRFLALDDQRSIPSLSPASPTRPGFEATYYSNNVASFLLPIIGAMAKDLLEQSASQPSLPERPPSPPQPIPAKNEEGDRLQAVSVEATQSTTTSLDYPKFWIATVLAGLAVICVFAANLSYLYGSLYQQTARSQALHILMVDFDNNGSVAQAMVAGYQHLISPAFPTFILRDAAEFKSLDDLVGLVREEKYWAAIYVTSGASQRLSAAIAGNLSDYNPNTALVYVWNQIRYPATTGAVVMPSLLQLISATQTTYHKANAKHDLGVLSTVASGQASASAVQAFLNPVGATPINIRPAAQVTKNLYNTVSLAVPIVQTFFFIVAFNGICESFALYTRSSAKVSGTIRFLVGGIYSCFAALGTTGYIWAFREDWAIPGQVFVETWMLLWFMKHIYYLIWDCATAFLPMPAMPFIIVTFLFLSITSANSPFEVTPGFYRWSQSLPAFETLQMLWNVWSGSSVHVYQAIPILFAWWLVWMVLATLGFIRRRRLASKDISLAVH</sequence>
<dbReference type="RefSeq" id="XP_040794798.1">
    <property type="nucleotide sequence ID" value="XM_040935881.1"/>
</dbReference>
<feature type="transmembrane region" description="Helical" evidence="2">
    <location>
        <begin position="123"/>
        <end position="146"/>
    </location>
</feature>
<comment type="caution">
    <text evidence="4">The sequence shown here is derived from an EMBL/GenBank/DDBJ whole genome shotgun (WGS) entry which is preliminary data.</text>
</comment>
<evidence type="ECO:0000256" key="1">
    <source>
        <dbReference type="SAM" id="MobiDB-lite"/>
    </source>
</evidence>
<dbReference type="Pfam" id="PF12051">
    <property type="entry name" value="DUF3533"/>
    <property type="match status" value="1"/>
</dbReference>
<dbReference type="EMBL" id="ML976614">
    <property type="protein sequence ID" value="KAF1852235.1"/>
    <property type="molecule type" value="Genomic_DNA"/>
</dbReference>
<feature type="transmembrane region" description="Helical" evidence="2">
    <location>
        <begin position="332"/>
        <end position="357"/>
    </location>
</feature>
<feature type="transmembrane region" description="Helical" evidence="2">
    <location>
        <begin position="483"/>
        <end position="506"/>
    </location>
</feature>
<dbReference type="GO" id="GO:0016020">
    <property type="term" value="C:membrane"/>
    <property type="evidence" value="ECO:0007669"/>
    <property type="project" value="TreeGrafter"/>
</dbReference>
<dbReference type="GeneID" id="63853132"/>
<feature type="transmembrane region" description="Helical" evidence="2">
    <location>
        <begin position="423"/>
        <end position="443"/>
    </location>
</feature>
<name>A0A9P4GVQ1_9PLEO</name>
<protein>
    <recommendedName>
        <fullName evidence="3">DUF3533 domain-containing protein</fullName>
    </recommendedName>
</protein>
<organism evidence="4 5">
    <name type="scientific">Cucurbitaria berberidis CBS 394.84</name>
    <dbReference type="NCBI Taxonomy" id="1168544"/>
    <lineage>
        <taxon>Eukaryota</taxon>
        <taxon>Fungi</taxon>
        <taxon>Dikarya</taxon>
        <taxon>Ascomycota</taxon>
        <taxon>Pezizomycotina</taxon>
        <taxon>Dothideomycetes</taxon>
        <taxon>Pleosporomycetidae</taxon>
        <taxon>Pleosporales</taxon>
        <taxon>Pleosporineae</taxon>
        <taxon>Cucurbitariaceae</taxon>
        <taxon>Cucurbitaria</taxon>
    </lineage>
</organism>
<dbReference type="InterPro" id="IPR022703">
    <property type="entry name" value="DUF3533"/>
</dbReference>
<reference evidence="4" key="1">
    <citation type="submission" date="2020-01" db="EMBL/GenBank/DDBJ databases">
        <authorList>
            <consortium name="DOE Joint Genome Institute"/>
            <person name="Haridas S."/>
            <person name="Albert R."/>
            <person name="Binder M."/>
            <person name="Bloem J."/>
            <person name="Labutti K."/>
            <person name="Salamov A."/>
            <person name="Andreopoulos B."/>
            <person name="Baker S.E."/>
            <person name="Barry K."/>
            <person name="Bills G."/>
            <person name="Bluhm B.H."/>
            <person name="Cannon C."/>
            <person name="Castanera R."/>
            <person name="Culley D.E."/>
            <person name="Daum C."/>
            <person name="Ezra D."/>
            <person name="Gonzalez J.B."/>
            <person name="Henrissat B."/>
            <person name="Kuo A."/>
            <person name="Liang C."/>
            <person name="Lipzen A."/>
            <person name="Lutzoni F."/>
            <person name="Magnuson J."/>
            <person name="Mondo S."/>
            <person name="Nolan M."/>
            <person name="Ohm R."/>
            <person name="Pangilinan J."/>
            <person name="Park H.-J."/>
            <person name="Ramirez L."/>
            <person name="Alfaro M."/>
            <person name="Sun H."/>
            <person name="Tritt A."/>
            <person name="Yoshinaga Y."/>
            <person name="Zwiers L.-H."/>
            <person name="Turgeon B.G."/>
            <person name="Goodwin S.B."/>
            <person name="Spatafora J.W."/>
            <person name="Crous P.W."/>
            <person name="Grigoriev I.V."/>
        </authorList>
    </citation>
    <scope>NUCLEOTIDE SEQUENCE</scope>
    <source>
        <strain evidence="4">CBS 394.84</strain>
    </source>
</reference>
<evidence type="ECO:0000256" key="2">
    <source>
        <dbReference type="SAM" id="Phobius"/>
    </source>
</evidence>
<feature type="region of interest" description="Disordered" evidence="1">
    <location>
        <begin position="75"/>
        <end position="99"/>
    </location>
</feature>